<dbReference type="GeneID" id="108085398"/>
<keyword evidence="1" id="KW-0472">Membrane</keyword>
<evidence type="ECO:0000313" key="4">
    <source>
        <dbReference type="RefSeq" id="XP_017037456.1"/>
    </source>
</evidence>
<evidence type="ECO:0000256" key="1">
    <source>
        <dbReference type="SAM" id="Phobius"/>
    </source>
</evidence>
<dbReference type="OrthoDB" id="8069936at2759"/>
<feature type="chain" id="PRO_5028146088" evidence="2">
    <location>
        <begin position="27"/>
        <end position="322"/>
    </location>
</feature>
<organism evidence="3 4">
    <name type="scientific">Drosophila kikkawai</name>
    <name type="common">Fruit fly</name>
    <dbReference type="NCBI Taxonomy" id="30033"/>
    <lineage>
        <taxon>Eukaryota</taxon>
        <taxon>Metazoa</taxon>
        <taxon>Ecdysozoa</taxon>
        <taxon>Arthropoda</taxon>
        <taxon>Hexapoda</taxon>
        <taxon>Insecta</taxon>
        <taxon>Pterygota</taxon>
        <taxon>Neoptera</taxon>
        <taxon>Endopterygota</taxon>
        <taxon>Diptera</taxon>
        <taxon>Brachycera</taxon>
        <taxon>Muscomorpha</taxon>
        <taxon>Ephydroidea</taxon>
        <taxon>Drosophilidae</taxon>
        <taxon>Drosophila</taxon>
        <taxon>Sophophora</taxon>
    </lineage>
</organism>
<keyword evidence="2" id="KW-0732">Signal</keyword>
<keyword evidence="1" id="KW-0812">Transmembrane</keyword>
<dbReference type="RefSeq" id="XP_017037456.1">
    <property type="nucleotide sequence ID" value="XM_017181967.3"/>
</dbReference>
<keyword evidence="1" id="KW-1133">Transmembrane helix</keyword>
<feature type="transmembrane region" description="Helical" evidence="1">
    <location>
        <begin position="298"/>
        <end position="317"/>
    </location>
</feature>
<protein>
    <submittedName>
        <fullName evidence="4">Uncharacterized protein</fullName>
    </submittedName>
</protein>
<evidence type="ECO:0000256" key="2">
    <source>
        <dbReference type="SAM" id="SignalP"/>
    </source>
</evidence>
<dbReference type="AlphaFoldDB" id="A0A6P4JPB1"/>
<gene>
    <name evidence="4" type="primary">LOC108085398</name>
</gene>
<dbReference type="Proteomes" id="UP001652661">
    <property type="component" value="Chromosome 3R"/>
</dbReference>
<sequence>MTNRNLVKVLVLVALLGLSLVPFSQARPGRGRKRAFGAGLLGGVVAGGLLGHMVAKSNQAPAAAPAAAPVAPVAQVHHYYAGGVPVAPAPPAPVPIAVAVPVQPDPKKATVIETGAPDANGCYKQIIRQPNPDNPKTYTETEHLICPTLQMTNQPAPQLSPSAGNVPVMPQPFPVIQVPAAGPPAPVAAPAAAPVAAPAAASVPAPVAPAPVAAPAPAPAPVTVPIVPAPAPAIGFVDPKAPLQTPVAPLPVPVPAPVPVVPAVQPNAISQPAQGQPQHVIVQSTHTIKKYSKKRSSAPTLAIPQGVLAMLVVFYSFKYILF</sequence>
<proteinExistence type="predicted"/>
<keyword evidence="3" id="KW-1185">Reference proteome</keyword>
<name>A0A6P4JPB1_DROKI</name>
<reference evidence="4" key="1">
    <citation type="submission" date="2025-08" db="UniProtKB">
        <authorList>
            <consortium name="RefSeq"/>
        </authorList>
    </citation>
    <scope>IDENTIFICATION</scope>
    <source>
        <strain evidence="4">14028-0561.14</strain>
        <tissue evidence="4">Whole fly</tissue>
    </source>
</reference>
<accession>A0A6P4JPB1</accession>
<feature type="signal peptide" evidence="2">
    <location>
        <begin position="1"/>
        <end position="26"/>
    </location>
</feature>
<evidence type="ECO:0000313" key="3">
    <source>
        <dbReference type="Proteomes" id="UP001652661"/>
    </source>
</evidence>
<feature type="transmembrane region" description="Helical" evidence="1">
    <location>
        <begin position="36"/>
        <end position="55"/>
    </location>
</feature>
<dbReference type="OMA" id="ICPTLQQ"/>